<dbReference type="Gene3D" id="1.10.3720.10">
    <property type="entry name" value="MetI-like"/>
    <property type="match status" value="1"/>
</dbReference>
<sequence length="276" mass="28695">MRVLRRLLRDRNGWLGLAGVGLVVLMALSAGWVFPGDPLAITGPAQLPPFQDPAHWLGTDRLGRDVLAQLFHGARVSLSVGAAAAAMAIGIGTLVGTVAGFLGGWADEALMRLTEAFQTVPSFVLALALILVLGPSLASVVVAIGVGAWPGPARVVRAEIMALSRRDYVDAYRCMGMGWGEIAFAKLLPNALAPVLVLATVTAAAAILIESALAFLGLSDPNRVSWGSMIADGRAVLRTAWTLSAIPGLAIAVAVLSISLLGEALTVALDPRRGRR</sequence>
<dbReference type="InterPro" id="IPR050366">
    <property type="entry name" value="BP-dependent_transpt_permease"/>
</dbReference>
<keyword evidence="2 9" id="KW-0813">Transport</keyword>
<protein>
    <submittedName>
        <fullName evidence="11">Peptide/nickel transport system permease protein</fullName>
    </submittedName>
</protein>
<dbReference type="EMBL" id="JAVDPW010000008">
    <property type="protein sequence ID" value="MDR6292093.1"/>
    <property type="molecule type" value="Genomic_DNA"/>
</dbReference>
<name>A0ABU1JU08_9PROT</name>
<dbReference type="PANTHER" id="PTHR43386:SF1">
    <property type="entry name" value="D,D-DIPEPTIDE TRANSPORT SYSTEM PERMEASE PROTEIN DDPC-RELATED"/>
    <property type="match status" value="1"/>
</dbReference>
<feature type="transmembrane region" description="Helical" evidence="9">
    <location>
        <begin position="239"/>
        <end position="261"/>
    </location>
</feature>
<keyword evidence="4 9" id="KW-0812">Transmembrane</keyword>
<evidence type="ECO:0000313" key="12">
    <source>
        <dbReference type="Proteomes" id="UP001262410"/>
    </source>
</evidence>
<keyword evidence="6" id="KW-0653">Protein transport</keyword>
<dbReference type="InterPro" id="IPR000515">
    <property type="entry name" value="MetI-like"/>
</dbReference>
<dbReference type="Proteomes" id="UP001262410">
    <property type="component" value="Unassembled WGS sequence"/>
</dbReference>
<dbReference type="InterPro" id="IPR025966">
    <property type="entry name" value="OppC_N"/>
</dbReference>
<gene>
    <name evidence="11" type="ORF">E9232_004631</name>
</gene>
<keyword evidence="7 9" id="KW-1133">Transmembrane helix</keyword>
<proteinExistence type="inferred from homology"/>
<feature type="transmembrane region" description="Helical" evidence="9">
    <location>
        <begin position="195"/>
        <end position="218"/>
    </location>
</feature>
<dbReference type="PROSITE" id="PS50928">
    <property type="entry name" value="ABC_TM1"/>
    <property type="match status" value="1"/>
</dbReference>
<evidence type="ECO:0000256" key="2">
    <source>
        <dbReference type="ARBA" id="ARBA00022448"/>
    </source>
</evidence>
<comment type="similarity">
    <text evidence="9">Belongs to the binding-protein-dependent transport system permease family.</text>
</comment>
<evidence type="ECO:0000256" key="1">
    <source>
        <dbReference type="ARBA" id="ARBA00004651"/>
    </source>
</evidence>
<evidence type="ECO:0000256" key="6">
    <source>
        <dbReference type="ARBA" id="ARBA00022927"/>
    </source>
</evidence>
<organism evidence="11 12">
    <name type="scientific">Inquilinus ginsengisoli</name>
    <dbReference type="NCBI Taxonomy" id="363840"/>
    <lineage>
        <taxon>Bacteria</taxon>
        <taxon>Pseudomonadati</taxon>
        <taxon>Pseudomonadota</taxon>
        <taxon>Alphaproteobacteria</taxon>
        <taxon>Rhodospirillales</taxon>
        <taxon>Rhodospirillaceae</taxon>
        <taxon>Inquilinus</taxon>
    </lineage>
</organism>
<evidence type="ECO:0000259" key="10">
    <source>
        <dbReference type="PROSITE" id="PS50928"/>
    </source>
</evidence>
<keyword evidence="8 9" id="KW-0472">Membrane</keyword>
<dbReference type="Pfam" id="PF12911">
    <property type="entry name" value="OppC_N"/>
    <property type="match status" value="1"/>
</dbReference>
<dbReference type="Pfam" id="PF00528">
    <property type="entry name" value="BPD_transp_1"/>
    <property type="match status" value="1"/>
</dbReference>
<evidence type="ECO:0000256" key="9">
    <source>
        <dbReference type="RuleBase" id="RU363032"/>
    </source>
</evidence>
<feature type="transmembrane region" description="Helical" evidence="9">
    <location>
        <begin position="123"/>
        <end position="149"/>
    </location>
</feature>
<dbReference type="RefSeq" id="WP_309797878.1">
    <property type="nucleotide sequence ID" value="NZ_JAVDPW010000008.1"/>
</dbReference>
<reference evidence="11 12" key="1">
    <citation type="submission" date="2023-07" db="EMBL/GenBank/DDBJ databases">
        <title>Sorghum-associated microbial communities from plants grown in Nebraska, USA.</title>
        <authorList>
            <person name="Schachtman D."/>
        </authorList>
    </citation>
    <scope>NUCLEOTIDE SEQUENCE [LARGE SCALE GENOMIC DNA]</scope>
    <source>
        <strain evidence="11 12">584</strain>
    </source>
</reference>
<dbReference type="PANTHER" id="PTHR43386">
    <property type="entry name" value="OLIGOPEPTIDE TRANSPORT SYSTEM PERMEASE PROTEIN APPC"/>
    <property type="match status" value="1"/>
</dbReference>
<dbReference type="CDD" id="cd06261">
    <property type="entry name" value="TM_PBP2"/>
    <property type="match status" value="1"/>
</dbReference>
<comment type="caution">
    <text evidence="11">The sequence shown here is derived from an EMBL/GenBank/DDBJ whole genome shotgun (WGS) entry which is preliminary data.</text>
</comment>
<dbReference type="InterPro" id="IPR035906">
    <property type="entry name" value="MetI-like_sf"/>
</dbReference>
<evidence type="ECO:0000256" key="3">
    <source>
        <dbReference type="ARBA" id="ARBA00022475"/>
    </source>
</evidence>
<dbReference type="SUPFAM" id="SSF161098">
    <property type="entry name" value="MetI-like"/>
    <property type="match status" value="1"/>
</dbReference>
<comment type="subcellular location">
    <subcellularLocation>
        <location evidence="1 9">Cell membrane</location>
        <topology evidence="1 9">Multi-pass membrane protein</topology>
    </subcellularLocation>
</comment>
<evidence type="ECO:0000313" key="11">
    <source>
        <dbReference type="EMBL" id="MDR6292093.1"/>
    </source>
</evidence>
<feature type="transmembrane region" description="Helical" evidence="9">
    <location>
        <begin position="80"/>
        <end position="102"/>
    </location>
</feature>
<evidence type="ECO:0000256" key="5">
    <source>
        <dbReference type="ARBA" id="ARBA00022856"/>
    </source>
</evidence>
<feature type="domain" description="ABC transmembrane type-1" evidence="10">
    <location>
        <begin position="74"/>
        <end position="262"/>
    </location>
</feature>
<keyword evidence="5" id="KW-0571">Peptide transport</keyword>
<feature type="transmembrane region" description="Helical" evidence="9">
    <location>
        <begin position="12"/>
        <end position="34"/>
    </location>
</feature>
<keyword evidence="3" id="KW-1003">Cell membrane</keyword>
<evidence type="ECO:0000256" key="8">
    <source>
        <dbReference type="ARBA" id="ARBA00023136"/>
    </source>
</evidence>
<accession>A0ABU1JU08</accession>
<keyword evidence="12" id="KW-1185">Reference proteome</keyword>
<evidence type="ECO:0000256" key="4">
    <source>
        <dbReference type="ARBA" id="ARBA00022692"/>
    </source>
</evidence>
<evidence type="ECO:0000256" key="7">
    <source>
        <dbReference type="ARBA" id="ARBA00022989"/>
    </source>
</evidence>